<dbReference type="GO" id="GO:0032259">
    <property type="term" value="P:methylation"/>
    <property type="evidence" value="ECO:0007669"/>
    <property type="project" value="UniProtKB-KW"/>
</dbReference>
<dbReference type="CDD" id="cd02440">
    <property type="entry name" value="AdoMet_MTases"/>
    <property type="match status" value="1"/>
</dbReference>
<reference evidence="2 3" key="1">
    <citation type="submission" date="2020-04" db="EMBL/GenBank/DDBJ databases">
        <authorList>
            <person name="Yoon J."/>
        </authorList>
    </citation>
    <scope>NUCLEOTIDE SEQUENCE [LARGE SCALE GENOMIC DNA]</scope>
    <source>
        <strain evidence="2 3">KMU-166</strain>
    </source>
</reference>
<keyword evidence="1" id="KW-0949">S-adenosyl-L-methionine</keyword>
<evidence type="ECO:0000313" key="3">
    <source>
        <dbReference type="Proteomes" id="UP000765845"/>
    </source>
</evidence>
<keyword evidence="1 2" id="KW-0489">Methyltransferase</keyword>
<dbReference type="Gene3D" id="3.40.50.150">
    <property type="entry name" value="Vaccinia Virus protein VP39"/>
    <property type="match status" value="1"/>
</dbReference>
<evidence type="ECO:0000313" key="2">
    <source>
        <dbReference type="EMBL" id="NKI17568.1"/>
    </source>
</evidence>
<proteinExistence type="inferred from homology"/>
<feature type="binding site" evidence="1">
    <location>
        <begin position="123"/>
        <end position="124"/>
    </location>
    <ligand>
        <name>S-adenosyl-L-methionine</name>
        <dbReference type="ChEBI" id="CHEBI:59789"/>
    </ligand>
</feature>
<comment type="caution">
    <text evidence="1">Lacks conserved residue(s) required for the propagation of feature annotation.</text>
</comment>
<dbReference type="Pfam" id="PF04445">
    <property type="entry name" value="SAM_MT"/>
    <property type="match status" value="1"/>
</dbReference>
<keyword evidence="1" id="KW-0963">Cytoplasm</keyword>
<keyword evidence="1" id="KW-0698">rRNA processing</keyword>
<dbReference type="RefSeq" id="WP_168450125.1">
    <property type="nucleotide sequence ID" value="NZ_JAAWWK010000003.1"/>
</dbReference>
<feature type="binding site" evidence="1">
    <location>
        <position position="178"/>
    </location>
    <ligand>
        <name>S-adenosyl-L-methionine</name>
        <dbReference type="ChEBI" id="CHEBI:59789"/>
    </ligand>
</feature>
<dbReference type="PANTHER" id="PTHR36112">
    <property type="entry name" value="RIBOSOMAL RNA SMALL SUBUNIT METHYLTRANSFERASE J"/>
    <property type="match status" value="1"/>
</dbReference>
<dbReference type="SUPFAM" id="SSF53335">
    <property type="entry name" value="S-adenosyl-L-methionine-dependent methyltransferases"/>
    <property type="match status" value="1"/>
</dbReference>
<comment type="function">
    <text evidence="1">Specifically methylates the guanosine in position 1516 of 16S rRNA.</text>
</comment>
<comment type="similarity">
    <text evidence="1">Belongs to the methyltransferase superfamily. RsmJ family.</text>
</comment>
<accession>A0ABX1GGJ7</accession>
<dbReference type="HAMAP" id="MF_01523">
    <property type="entry name" value="16SrRNA_methyltr_J"/>
    <property type="match status" value="1"/>
</dbReference>
<protein>
    <recommendedName>
        <fullName evidence="1">Ribosomal RNA small subunit methyltransferase J</fullName>
        <ecNumber evidence="1">2.1.1.242</ecNumber>
    </recommendedName>
    <alternativeName>
        <fullName evidence="1">16S rRNA m2G1516 methyltransferase</fullName>
    </alternativeName>
    <alternativeName>
        <fullName evidence="1">rRNA (guanine-N(2)-)-methyltransferase</fullName>
    </alternativeName>
</protein>
<organism evidence="2 3">
    <name type="scientific">Spongiibacter thalassae</name>
    <dbReference type="NCBI Taxonomy" id="2721624"/>
    <lineage>
        <taxon>Bacteria</taxon>
        <taxon>Pseudomonadati</taxon>
        <taxon>Pseudomonadota</taxon>
        <taxon>Gammaproteobacteria</taxon>
        <taxon>Cellvibrionales</taxon>
        <taxon>Spongiibacteraceae</taxon>
        <taxon>Spongiibacter</taxon>
    </lineage>
</organism>
<comment type="subcellular location">
    <subcellularLocation>
        <location evidence="1">Cytoplasm</location>
    </subcellularLocation>
</comment>
<keyword evidence="1" id="KW-0808">Transferase</keyword>
<dbReference type="InterPro" id="IPR029063">
    <property type="entry name" value="SAM-dependent_MTases_sf"/>
</dbReference>
<dbReference type="EMBL" id="JAAWWK010000003">
    <property type="protein sequence ID" value="NKI17568.1"/>
    <property type="molecule type" value="Genomic_DNA"/>
</dbReference>
<dbReference type="Proteomes" id="UP000765845">
    <property type="component" value="Unassembled WGS sequence"/>
</dbReference>
<feature type="binding site" evidence="1">
    <location>
        <begin position="107"/>
        <end position="108"/>
    </location>
    <ligand>
        <name>S-adenosyl-L-methionine</name>
        <dbReference type="ChEBI" id="CHEBI:59789"/>
    </ligand>
</feature>
<gene>
    <name evidence="1" type="primary">rsmJ</name>
    <name evidence="2" type="ORF">HCU74_09070</name>
</gene>
<comment type="catalytic activity">
    <reaction evidence="1">
        <text>guanosine(1516) in 16S rRNA + S-adenosyl-L-methionine = N(2)-methylguanosine(1516) in 16S rRNA + S-adenosyl-L-homocysteine + H(+)</text>
        <dbReference type="Rhea" id="RHEA:43220"/>
        <dbReference type="Rhea" id="RHEA-COMP:10412"/>
        <dbReference type="Rhea" id="RHEA-COMP:10413"/>
        <dbReference type="ChEBI" id="CHEBI:15378"/>
        <dbReference type="ChEBI" id="CHEBI:57856"/>
        <dbReference type="ChEBI" id="CHEBI:59789"/>
        <dbReference type="ChEBI" id="CHEBI:74269"/>
        <dbReference type="ChEBI" id="CHEBI:74481"/>
        <dbReference type="EC" id="2.1.1.242"/>
    </reaction>
</comment>
<dbReference type="InterPro" id="IPR007536">
    <property type="entry name" value="16SrRNA_methylTrfase_J"/>
</dbReference>
<sequence length="260" mass="28627">MTTTLTLSAQPSDPLVVVNGPLSEALAQRLGLRTVEDFTEQPGQQYVFYRDGTLYLGLAPSQREHPVCVDFAEQHRRRHRGKELLLKAVGGRRTGLRIVDTTAGLGRDSLLLASYGAEVTLCEREPVVAEMLADGLRRGLQQAEVAEFVARMRLVPGPASAYLRAIPEADRPDVIYLDPMFPDSGKSAQVKKEMRLFHSLVGRDEDDGVLLQEALDCAKHRVVVKRAPRSAALSGPRPQFAVQGKAVRFDVYPLKAFPKG</sequence>
<evidence type="ECO:0000256" key="1">
    <source>
        <dbReference type="HAMAP-Rule" id="MF_01523"/>
    </source>
</evidence>
<dbReference type="GO" id="GO:0008168">
    <property type="term" value="F:methyltransferase activity"/>
    <property type="evidence" value="ECO:0007669"/>
    <property type="project" value="UniProtKB-KW"/>
</dbReference>
<comment type="caution">
    <text evidence="2">The sequence shown here is derived from an EMBL/GenBank/DDBJ whole genome shotgun (WGS) entry which is preliminary data.</text>
</comment>
<name>A0ABX1GGJ7_9GAMM</name>
<dbReference type="EC" id="2.1.1.242" evidence="1"/>
<dbReference type="PANTHER" id="PTHR36112:SF1">
    <property type="entry name" value="RIBOSOMAL RNA SMALL SUBUNIT METHYLTRANSFERASE J"/>
    <property type="match status" value="1"/>
</dbReference>
<keyword evidence="3" id="KW-1185">Reference proteome</keyword>